<comment type="caution">
    <text evidence="1">The sequence shown here is derived from an EMBL/GenBank/DDBJ whole genome shotgun (WGS) entry which is preliminary data.</text>
</comment>
<protein>
    <submittedName>
        <fullName evidence="1">Uncharacterized protein</fullName>
    </submittedName>
</protein>
<evidence type="ECO:0000313" key="2">
    <source>
        <dbReference type="Proteomes" id="UP000177025"/>
    </source>
</evidence>
<dbReference type="Proteomes" id="UP000177025">
    <property type="component" value="Unassembled WGS sequence"/>
</dbReference>
<gene>
    <name evidence="1" type="ORF">A2Y85_06620</name>
</gene>
<proteinExistence type="predicted"/>
<dbReference type="InterPro" id="IPR011250">
    <property type="entry name" value="OMP/PagP_B-barrel"/>
</dbReference>
<dbReference type="SUPFAM" id="SSF56925">
    <property type="entry name" value="OMPA-like"/>
    <property type="match status" value="1"/>
</dbReference>
<dbReference type="EMBL" id="MEUM01000004">
    <property type="protein sequence ID" value="OGC43858.1"/>
    <property type="molecule type" value="Genomic_DNA"/>
</dbReference>
<organism evidence="1 2">
    <name type="scientific">candidate division WOR-3 bacterium RBG_13_43_14</name>
    <dbReference type="NCBI Taxonomy" id="1802590"/>
    <lineage>
        <taxon>Bacteria</taxon>
        <taxon>Bacteria division WOR-3</taxon>
    </lineage>
</organism>
<evidence type="ECO:0000313" key="1">
    <source>
        <dbReference type="EMBL" id="OGC43858.1"/>
    </source>
</evidence>
<accession>A0A1F4UFY3</accession>
<sequence length="279" mass="31724">MRKMLYLILAMMIIGSISNATPLLWRGPQTIGKGKPIFMAEFTYCTIARSYNWTDEEWTDIPDQNQTEVIGAHFMLGYAPIHKLELLAHIPVMMKTRDTLDALGIQDVWFKTRYNFVGSKTQPWLTGVLGARFPTANENDNPPLDDRTLDFMGGLLFQYNMNPLVFHVKGGYFYNGKTDADLDLGDEIEGNFKVDYIFNKQITAFIAFTYIHTLQSSDSTGTSITNSEKQNLTVCPGIVYKTDFGLSIRPKFLYPLEMVNKGGTSFAWKIGLDFWFVPK</sequence>
<name>A0A1F4UFY3_UNCW3</name>
<dbReference type="AlphaFoldDB" id="A0A1F4UFY3"/>
<reference evidence="1 2" key="1">
    <citation type="journal article" date="2016" name="Nat. Commun.">
        <title>Thousands of microbial genomes shed light on interconnected biogeochemical processes in an aquifer system.</title>
        <authorList>
            <person name="Anantharaman K."/>
            <person name="Brown C.T."/>
            <person name="Hug L.A."/>
            <person name="Sharon I."/>
            <person name="Castelle C.J."/>
            <person name="Probst A.J."/>
            <person name="Thomas B.C."/>
            <person name="Singh A."/>
            <person name="Wilkins M.J."/>
            <person name="Karaoz U."/>
            <person name="Brodie E.L."/>
            <person name="Williams K.H."/>
            <person name="Hubbard S.S."/>
            <person name="Banfield J.F."/>
        </authorList>
    </citation>
    <scope>NUCLEOTIDE SEQUENCE [LARGE SCALE GENOMIC DNA]</scope>
</reference>